<evidence type="ECO:0000313" key="2">
    <source>
        <dbReference type="EMBL" id="ABD87774.1"/>
    </source>
</evidence>
<dbReference type="EMBL" id="CP000301">
    <property type="protein sequence ID" value="ABD87774.1"/>
    <property type="molecule type" value="Genomic_DNA"/>
</dbReference>
<dbReference type="SUPFAM" id="SSF52540">
    <property type="entry name" value="P-loop containing nucleoside triphosphate hydrolases"/>
    <property type="match status" value="1"/>
</dbReference>
<dbReference type="PANTHER" id="PTHR13696">
    <property type="entry name" value="P-LOOP CONTAINING NUCLEOSIDE TRIPHOSPHATE HYDROLASE"/>
    <property type="match status" value="1"/>
</dbReference>
<dbReference type="HOGENOM" id="CLU_037612_5_3_5"/>
<dbReference type="Gene3D" id="3.40.50.300">
    <property type="entry name" value="P-loop containing nucleotide triphosphate hydrolases"/>
    <property type="match status" value="1"/>
</dbReference>
<dbReference type="Pfam" id="PF01656">
    <property type="entry name" value="CbiA"/>
    <property type="match status" value="1"/>
</dbReference>
<dbReference type="PIRSF" id="PIRSF009320">
    <property type="entry name" value="Nuc_binding_HP_1000"/>
    <property type="match status" value="1"/>
</dbReference>
<evidence type="ECO:0000259" key="1">
    <source>
        <dbReference type="Pfam" id="PF01656"/>
    </source>
</evidence>
<accession>Q216B2</accession>
<dbReference type="InterPro" id="IPR050678">
    <property type="entry name" value="DNA_Partitioning_ATPase"/>
</dbReference>
<dbReference type="AlphaFoldDB" id="Q216B2"/>
<gene>
    <name evidence="2" type="ordered locus">RPC_2220</name>
</gene>
<dbReference type="InterPro" id="IPR002586">
    <property type="entry name" value="CobQ/CobB/MinD/ParA_Nub-bd_dom"/>
</dbReference>
<dbReference type="KEGG" id="rpc:RPC_2220"/>
<dbReference type="OrthoDB" id="9804460at2"/>
<dbReference type="InterPro" id="IPR027417">
    <property type="entry name" value="P-loop_NTPase"/>
</dbReference>
<dbReference type="PANTHER" id="PTHR13696:SF96">
    <property type="entry name" value="COBQ_COBB_MIND_PARA NUCLEOTIDE BINDING DOMAIN-CONTAINING PROTEIN"/>
    <property type="match status" value="1"/>
</dbReference>
<protein>
    <submittedName>
        <fullName evidence="2">Putative ParA family partition protein</fullName>
    </submittedName>
</protein>
<dbReference type="STRING" id="316056.RPC_2220"/>
<reference evidence="2" key="1">
    <citation type="submission" date="2006-03" db="EMBL/GenBank/DDBJ databases">
        <title>Complete sequence of Rhodopseudomonas palustris BisB18.</title>
        <authorList>
            <consortium name="US DOE Joint Genome Institute"/>
            <person name="Copeland A."/>
            <person name="Lucas S."/>
            <person name="Lapidus A."/>
            <person name="Barry K."/>
            <person name="Detter J.C."/>
            <person name="Glavina del Rio T."/>
            <person name="Hammon N."/>
            <person name="Israni S."/>
            <person name="Dalin E."/>
            <person name="Tice H."/>
            <person name="Pitluck S."/>
            <person name="Chain P."/>
            <person name="Malfatti S."/>
            <person name="Shin M."/>
            <person name="Vergez L."/>
            <person name="Schmutz J."/>
            <person name="Larimer F."/>
            <person name="Land M."/>
            <person name="Hauser L."/>
            <person name="Pelletier D.A."/>
            <person name="Kyrpides N."/>
            <person name="Anderson I."/>
            <person name="Oda Y."/>
            <person name="Harwood C.S."/>
            <person name="Richardson P."/>
        </authorList>
    </citation>
    <scope>NUCLEOTIDE SEQUENCE [LARGE SCALE GENOMIC DNA]</scope>
    <source>
        <strain evidence="2">BisB18</strain>
    </source>
</reference>
<organism evidence="2">
    <name type="scientific">Rhodopseudomonas palustris (strain BisB18)</name>
    <dbReference type="NCBI Taxonomy" id="316056"/>
    <lineage>
        <taxon>Bacteria</taxon>
        <taxon>Pseudomonadati</taxon>
        <taxon>Pseudomonadota</taxon>
        <taxon>Alphaproteobacteria</taxon>
        <taxon>Hyphomicrobiales</taxon>
        <taxon>Nitrobacteraceae</taxon>
        <taxon>Rhodopseudomonas</taxon>
    </lineage>
</organism>
<sequence length="250" mass="26347">MHTIVLATQKGGSGKSTLAIGLALAAMQHGHAVRLIETDPQGTLSNWRRRRANAQPVVEALASADDVAQRLATFDRAGVTLTIIDTAGGIHALTEAALACADLCLIPVRPSVADIEATVPTLAAIRGCNRPFAYVLNQTPYRGQRIGHAATTLTDEAALDAAGVLALPYIMMRNDHQDALGAGLAVSEYAPNGKSADEIRGLWQWIEARLGVEAPALTQDILIEFQPSPEITPALYQLDAAADEVVASAD</sequence>
<dbReference type="eggNOG" id="COG1192">
    <property type="taxonomic scope" value="Bacteria"/>
</dbReference>
<dbReference type="RefSeq" id="WP_011472673.1">
    <property type="nucleotide sequence ID" value="NC_007925.1"/>
</dbReference>
<name>Q216B2_RHOPB</name>
<proteinExistence type="predicted"/>
<dbReference type="CDD" id="cd02042">
    <property type="entry name" value="ParAB_family"/>
    <property type="match status" value="1"/>
</dbReference>
<feature type="domain" description="CobQ/CobB/MinD/ParA nucleotide binding" evidence="1">
    <location>
        <begin position="4"/>
        <end position="128"/>
    </location>
</feature>